<evidence type="ECO:0000313" key="1">
    <source>
        <dbReference type="EMBL" id="KAJ6839435.1"/>
    </source>
</evidence>
<sequence>MEMTLVDATDDGGGGGGWGSTVVEVNLFACDDDISPLLAKVPTKKPSRMTIFSVYNLYR</sequence>
<accession>A0AAX6HG81</accession>
<gene>
    <name evidence="1" type="ORF">M6B38_314855</name>
</gene>
<reference evidence="1" key="2">
    <citation type="submission" date="2023-04" db="EMBL/GenBank/DDBJ databases">
        <authorList>
            <person name="Bruccoleri R.E."/>
            <person name="Oakeley E.J."/>
            <person name="Faust A.-M."/>
            <person name="Dessus-Babus S."/>
            <person name="Altorfer M."/>
            <person name="Burckhardt D."/>
            <person name="Oertli M."/>
            <person name="Naumann U."/>
            <person name="Petersen F."/>
            <person name="Wong J."/>
        </authorList>
    </citation>
    <scope>NUCLEOTIDE SEQUENCE</scope>
    <source>
        <strain evidence="1">GSM-AAB239-AS_SAM_17_03QT</strain>
        <tissue evidence="1">Leaf</tissue>
    </source>
</reference>
<comment type="caution">
    <text evidence="1">The sequence shown here is derived from an EMBL/GenBank/DDBJ whole genome shotgun (WGS) entry which is preliminary data.</text>
</comment>
<keyword evidence="2" id="KW-1185">Reference proteome</keyword>
<evidence type="ECO:0000313" key="2">
    <source>
        <dbReference type="Proteomes" id="UP001140949"/>
    </source>
</evidence>
<name>A0AAX6HG81_IRIPA</name>
<protein>
    <submittedName>
        <fullName evidence="1">Uncharacterized protein</fullName>
    </submittedName>
</protein>
<reference evidence="1" key="1">
    <citation type="journal article" date="2023" name="GigaByte">
        <title>Genome assembly of the bearded iris, Iris pallida Lam.</title>
        <authorList>
            <person name="Bruccoleri R.E."/>
            <person name="Oakeley E.J."/>
            <person name="Faust A.M.E."/>
            <person name="Altorfer M."/>
            <person name="Dessus-Babus S."/>
            <person name="Burckhardt D."/>
            <person name="Oertli M."/>
            <person name="Naumann U."/>
            <person name="Petersen F."/>
            <person name="Wong J."/>
        </authorList>
    </citation>
    <scope>NUCLEOTIDE SEQUENCE</scope>
    <source>
        <strain evidence="1">GSM-AAB239-AS_SAM_17_03QT</strain>
    </source>
</reference>
<proteinExistence type="predicted"/>
<organism evidence="1 2">
    <name type="scientific">Iris pallida</name>
    <name type="common">Sweet iris</name>
    <dbReference type="NCBI Taxonomy" id="29817"/>
    <lineage>
        <taxon>Eukaryota</taxon>
        <taxon>Viridiplantae</taxon>
        <taxon>Streptophyta</taxon>
        <taxon>Embryophyta</taxon>
        <taxon>Tracheophyta</taxon>
        <taxon>Spermatophyta</taxon>
        <taxon>Magnoliopsida</taxon>
        <taxon>Liliopsida</taxon>
        <taxon>Asparagales</taxon>
        <taxon>Iridaceae</taxon>
        <taxon>Iridoideae</taxon>
        <taxon>Irideae</taxon>
        <taxon>Iris</taxon>
    </lineage>
</organism>
<dbReference type="Proteomes" id="UP001140949">
    <property type="component" value="Unassembled WGS sequence"/>
</dbReference>
<dbReference type="EMBL" id="JANAVB010009999">
    <property type="protein sequence ID" value="KAJ6839435.1"/>
    <property type="molecule type" value="Genomic_DNA"/>
</dbReference>
<dbReference type="AlphaFoldDB" id="A0AAX6HG81"/>